<comment type="subcellular location">
    <subcellularLocation>
        <location evidence="1">Membrane</location>
        <topology evidence="1">Multi-pass membrane protein</topology>
    </subcellularLocation>
</comment>
<evidence type="ECO:0000256" key="4">
    <source>
        <dbReference type="ARBA" id="ARBA00022989"/>
    </source>
</evidence>
<dbReference type="Pfam" id="PF01184">
    <property type="entry name" value="Gpr1_Fun34_YaaH"/>
    <property type="match status" value="1"/>
</dbReference>
<keyword evidence="3 6" id="KW-0812">Transmembrane</keyword>
<feature type="transmembrane region" description="Helical" evidence="6">
    <location>
        <begin position="84"/>
        <end position="106"/>
    </location>
</feature>
<feature type="transmembrane region" description="Helical" evidence="6">
    <location>
        <begin position="57"/>
        <end position="78"/>
    </location>
</feature>
<evidence type="ECO:0000313" key="8">
    <source>
        <dbReference type="Proteomes" id="UP000005426"/>
    </source>
</evidence>
<keyword evidence="8" id="KW-1185">Reference proteome</keyword>
<feature type="transmembrane region" description="Helical" evidence="6">
    <location>
        <begin position="181"/>
        <end position="200"/>
    </location>
</feature>
<evidence type="ECO:0000256" key="6">
    <source>
        <dbReference type="SAM" id="Phobius"/>
    </source>
</evidence>
<evidence type="ECO:0000256" key="3">
    <source>
        <dbReference type="ARBA" id="ARBA00022692"/>
    </source>
</evidence>
<evidence type="ECO:0000256" key="2">
    <source>
        <dbReference type="ARBA" id="ARBA00005587"/>
    </source>
</evidence>
<dbReference type="STRING" id="452589.G9NKJ4"/>
<dbReference type="KEGG" id="tatv:25785185"/>
<proteinExistence type="inferred from homology"/>
<evidence type="ECO:0000313" key="7">
    <source>
        <dbReference type="EMBL" id="EHK48417.1"/>
    </source>
</evidence>
<dbReference type="EMBL" id="ABDG02000018">
    <property type="protein sequence ID" value="EHK48417.1"/>
    <property type="molecule type" value="Genomic_DNA"/>
</dbReference>
<dbReference type="GeneID" id="25785185"/>
<dbReference type="RefSeq" id="XP_013946587.1">
    <property type="nucleotide sequence ID" value="XM_014091112.1"/>
</dbReference>
<keyword evidence="5 6" id="KW-0472">Membrane</keyword>
<dbReference type="eggNOG" id="ENOG502S2WG">
    <property type="taxonomic scope" value="Eukaryota"/>
</dbReference>
<dbReference type="PANTHER" id="PTHR31123:SF1">
    <property type="entry name" value="ACCUMULATION OF DYADS PROTEIN 2-RELATED"/>
    <property type="match status" value="1"/>
</dbReference>
<dbReference type="OMA" id="IYLWAWF"/>
<name>G9NKJ4_HYPAI</name>
<protein>
    <recommendedName>
        <fullName evidence="9">GPR1/FUN34/yaaH family protein</fullName>
    </recommendedName>
</protein>
<dbReference type="HOGENOM" id="CLU_051062_1_0_1"/>
<sequence>MSNQGRKCEYEERERCRSVSSNEPDLERLRTKGGHIDNRDQPSLPIVHRSFANPAPLGLLSFATGVFLLSMLGVHARGIVEKNILVGVFVFFGGVCQFISGIMEFVAGNTFGATVFPAYAALSLSFALIFIPGSGIIDAYSDAEGHLLPEFSQALSLYLWSWLILNAIFTVASIRSSWPLFMALLLFNVELTLLATGYMVGNETLLVAGNSVGFPVALCAYWSGCAGLWSGGITPFTLPTFPMYTYV</sequence>
<organism evidence="7 8">
    <name type="scientific">Hypocrea atroviridis (strain ATCC 20476 / IMI 206040)</name>
    <name type="common">Trichoderma atroviride</name>
    <dbReference type="NCBI Taxonomy" id="452589"/>
    <lineage>
        <taxon>Eukaryota</taxon>
        <taxon>Fungi</taxon>
        <taxon>Dikarya</taxon>
        <taxon>Ascomycota</taxon>
        <taxon>Pezizomycotina</taxon>
        <taxon>Sordariomycetes</taxon>
        <taxon>Hypocreomycetidae</taxon>
        <taxon>Hypocreales</taxon>
        <taxon>Hypocreaceae</taxon>
        <taxon>Trichoderma</taxon>
    </lineage>
</organism>
<comment type="caution">
    <text evidence="7">The sequence shown here is derived from an EMBL/GenBank/DDBJ whole genome shotgun (WGS) entry which is preliminary data.</text>
</comment>
<dbReference type="InterPro" id="IPR051633">
    <property type="entry name" value="AceTr"/>
</dbReference>
<dbReference type="AlphaFoldDB" id="G9NKJ4"/>
<evidence type="ECO:0000256" key="5">
    <source>
        <dbReference type="ARBA" id="ARBA00023136"/>
    </source>
</evidence>
<reference evidence="7 8" key="1">
    <citation type="journal article" date="2011" name="Genome Biol.">
        <title>Comparative genome sequence analysis underscores mycoparasitism as the ancestral life style of Trichoderma.</title>
        <authorList>
            <person name="Kubicek C.P."/>
            <person name="Herrera-Estrella A."/>
            <person name="Seidl-Seiboth V."/>
            <person name="Martinez D.A."/>
            <person name="Druzhinina I.S."/>
            <person name="Thon M."/>
            <person name="Zeilinger S."/>
            <person name="Casas-Flores S."/>
            <person name="Horwitz B.A."/>
            <person name="Mukherjee P.K."/>
            <person name="Mukherjee M."/>
            <person name="Kredics L."/>
            <person name="Alcaraz L.D."/>
            <person name="Aerts A."/>
            <person name="Antal Z."/>
            <person name="Atanasova L."/>
            <person name="Cervantes-Badillo M.G."/>
            <person name="Challacombe J."/>
            <person name="Chertkov O."/>
            <person name="McCluskey K."/>
            <person name="Coulpier F."/>
            <person name="Deshpande N."/>
            <person name="von Doehren H."/>
            <person name="Ebbole D.J."/>
            <person name="Esquivel-Naranjo E.U."/>
            <person name="Fekete E."/>
            <person name="Flipphi M."/>
            <person name="Glaser F."/>
            <person name="Gomez-Rodriguez E.Y."/>
            <person name="Gruber S."/>
            <person name="Han C."/>
            <person name="Henrissat B."/>
            <person name="Hermosa R."/>
            <person name="Hernandez-Onate M."/>
            <person name="Karaffa L."/>
            <person name="Kosti I."/>
            <person name="Le Crom S."/>
            <person name="Lindquist E."/>
            <person name="Lucas S."/>
            <person name="Luebeck M."/>
            <person name="Luebeck P.S."/>
            <person name="Margeot A."/>
            <person name="Metz B."/>
            <person name="Misra M."/>
            <person name="Nevalainen H."/>
            <person name="Omann M."/>
            <person name="Packer N."/>
            <person name="Perrone G."/>
            <person name="Uresti-Rivera E.E."/>
            <person name="Salamov A."/>
            <person name="Schmoll M."/>
            <person name="Seiboth B."/>
            <person name="Shapiro H."/>
            <person name="Sukno S."/>
            <person name="Tamayo-Ramos J.A."/>
            <person name="Tisch D."/>
            <person name="Wiest A."/>
            <person name="Wilkinson H.H."/>
            <person name="Zhang M."/>
            <person name="Coutinho P.M."/>
            <person name="Kenerley C.M."/>
            <person name="Monte E."/>
            <person name="Baker S.E."/>
            <person name="Grigoriev I.V."/>
        </authorList>
    </citation>
    <scope>NUCLEOTIDE SEQUENCE [LARGE SCALE GENOMIC DNA]</scope>
    <source>
        <strain evidence="8">ATCC 20476 / IMI 206040</strain>
    </source>
</reference>
<dbReference type="Proteomes" id="UP000005426">
    <property type="component" value="Unassembled WGS sequence"/>
</dbReference>
<comment type="similarity">
    <text evidence="2">Belongs to the acetate uptake transporter (AceTr) (TC 2.A.96) family.</text>
</comment>
<gene>
    <name evidence="7" type="ORF">TRIATDRAFT_54141</name>
</gene>
<dbReference type="InterPro" id="IPR000791">
    <property type="entry name" value="Gpr1/Fun34/SatP-like"/>
</dbReference>
<evidence type="ECO:0000256" key="1">
    <source>
        <dbReference type="ARBA" id="ARBA00004141"/>
    </source>
</evidence>
<evidence type="ECO:0008006" key="9">
    <source>
        <dbReference type="Google" id="ProtNLM"/>
    </source>
</evidence>
<keyword evidence="4 6" id="KW-1133">Transmembrane helix</keyword>
<feature type="transmembrane region" description="Helical" evidence="6">
    <location>
        <begin position="212"/>
        <end position="233"/>
    </location>
</feature>
<dbReference type="GO" id="GO:0005886">
    <property type="term" value="C:plasma membrane"/>
    <property type="evidence" value="ECO:0007669"/>
    <property type="project" value="TreeGrafter"/>
</dbReference>
<dbReference type="NCBIfam" id="NF038013">
    <property type="entry name" value="AceTr_1"/>
    <property type="match status" value="1"/>
</dbReference>
<feature type="transmembrane region" description="Helical" evidence="6">
    <location>
        <begin position="157"/>
        <end position="174"/>
    </location>
</feature>
<dbReference type="OrthoDB" id="3648309at2759"/>
<dbReference type="InterPro" id="IPR047622">
    <property type="entry name" value="GPR1_FUN34_YAAH"/>
</dbReference>
<accession>G9NKJ4</accession>
<dbReference type="PROSITE" id="PS01114">
    <property type="entry name" value="GPR1_FUN34_YAAH"/>
    <property type="match status" value="1"/>
</dbReference>
<dbReference type="GO" id="GO:0015123">
    <property type="term" value="F:acetate transmembrane transporter activity"/>
    <property type="evidence" value="ECO:0007669"/>
    <property type="project" value="TreeGrafter"/>
</dbReference>
<feature type="transmembrane region" description="Helical" evidence="6">
    <location>
        <begin position="118"/>
        <end position="137"/>
    </location>
</feature>
<dbReference type="PANTHER" id="PTHR31123">
    <property type="entry name" value="ACCUMULATION OF DYADS PROTEIN 2-RELATED"/>
    <property type="match status" value="1"/>
</dbReference>